<dbReference type="GO" id="GO:0043953">
    <property type="term" value="P:protein transport by the Tat complex"/>
    <property type="evidence" value="ECO:0007669"/>
    <property type="project" value="UniProtKB-UniRule"/>
</dbReference>
<keyword evidence="6 9" id="KW-1133">Transmembrane helix</keyword>
<organism evidence="11 12">
    <name type="scientific">Microbispora catharanthi</name>
    <dbReference type="NCBI Taxonomy" id="1712871"/>
    <lineage>
        <taxon>Bacteria</taxon>
        <taxon>Bacillati</taxon>
        <taxon>Actinomycetota</taxon>
        <taxon>Actinomycetes</taxon>
        <taxon>Streptosporangiales</taxon>
        <taxon>Streptosporangiaceae</taxon>
        <taxon>Microbispora</taxon>
    </lineage>
</organism>
<comment type="subunit">
    <text evidence="9">The Tat system comprises two distinct complexes: a TatABC complex, containing multiple copies of TatA, TatB and TatC subunits, and a separate TatA complex, containing only TatA subunits. Substrates initially bind to the TatABC complex, which probably triggers association of the separate TatA complex to form the active translocon.</text>
</comment>
<evidence type="ECO:0000313" key="12">
    <source>
        <dbReference type="Proteomes" id="UP000313066"/>
    </source>
</evidence>
<feature type="transmembrane region" description="Helical" evidence="9">
    <location>
        <begin position="6"/>
        <end position="22"/>
    </location>
</feature>
<evidence type="ECO:0000256" key="5">
    <source>
        <dbReference type="ARBA" id="ARBA00022927"/>
    </source>
</evidence>
<gene>
    <name evidence="9 11" type="primary">tatA</name>
    <name evidence="11" type="ORF">FH610_026245</name>
</gene>
<comment type="function">
    <text evidence="9">Part of the twin-arginine translocation (Tat) system that transports large folded proteins containing a characteristic twin-arginine motif in their signal peptide across membranes. TatA could form the protein-conducting channel of the Tat system.</text>
</comment>
<proteinExistence type="inferred from homology"/>
<feature type="compositionally biased region" description="Basic and acidic residues" evidence="10">
    <location>
        <begin position="66"/>
        <end position="79"/>
    </location>
</feature>
<evidence type="ECO:0000256" key="8">
    <source>
        <dbReference type="ARBA" id="ARBA00023136"/>
    </source>
</evidence>
<evidence type="ECO:0000256" key="1">
    <source>
        <dbReference type="ARBA" id="ARBA00004162"/>
    </source>
</evidence>
<comment type="similarity">
    <text evidence="9">Belongs to the TatA/E family.</text>
</comment>
<dbReference type="PANTHER" id="PTHR42982">
    <property type="entry name" value="SEC-INDEPENDENT PROTEIN TRANSLOCASE PROTEIN TATA"/>
    <property type="match status" value="1"/>
</dbReference>
<comment type="caution">
    <text evidence="11">The sequence shown here is derived from an EMBL/GenBank/DDBJ whole genome shotgun (WGS) entry which is preliminary data.</text>
</comment>
<evidence type="ECO:0000256" key="3">
    <source>
        <dbReference type="ARBA" id="ARBA00022475"/>
    </source>
</evidence>
<dbReference type="NCBIfam" id="NF001854">
    <property type="entry name" value="PRK00575.1"/>
    <property type="match status" value="1"/>
</dbReference>
<name>A0A5N6BP72_9ACTN</name>
<dbReference type="AlphaFoldDB" id="A0A5N6BP72"/>
<evidence type="ECO:0000256" key="9">
    <source>
        <dbReference type="HAMAP-Rule" id="MF_00236"/>
    </source>
</evidence>
<keyword evidence="2 9" id="KW-0813">Transport</keyword>
<keyword evidence="7 9" id="KW-0811">Translocation</keyword>
<evidence type="ECO:0000256" key="2">
    <source>
        <dbReference type="ARBA" id="ARBA00022448"/>
    </source>
</evidence>
<dbReference type="EMBL" id="VDMA02000015">
    <property type="protein sequence ID" value="KAB8181933.1"/>
    <property type="molecule type" value="Genomic_DNA"/>
</dbReference>
<keyword evidence="5 9" id="KW-0653">Protein transport</keyword>
<keyword evidence="8 9" id="KW-0472">Membrane</keyword>
<protein>
    <recommendedName>
        <fullName evidence="9">Sec-independent protein translocase protein TatA</fullName>
    </recommendedName>
</protein>
<sequence length="95" mass="10422">MGSLSPVHWMIVFVVLVLLFGAKRLPDTAKAVGQSLRILKRETGKLGDEDDAPATRARTAPVSADAEERLRALEEENARLRAAADTARRDEPEAR</sequence>
<feature type="region of interest" description="Disordered" evidence="10">
    <location>
        <begin position="43"/>
        <end position="95"/>
    </location>
</feature>
<keyword evidence="3 9" id="KW-1003">Cell membrane</keyword>
<comment type="subcellular location">
    <subcellularLocation>
        <location evidence="1 9">Cell membrane</location>
        <topology evidence="1 9">Single-pass membrane protein</topology>
    </subcellularLocation>
</comment>
<accession>A0A5N6BP72</accession>
<evidence type="ECO:0000256" key="10">
    <source>
        <dbReference type="SAM" id="MobiDB-lite"/>
    </source>
</evidence>
<feature type="compositionally biased region" description="Basic and acidic residues" evidence="10">
    <location>
        <begin position="86"/>
        <end position="95"/>
    </location>
</feature>
<dbReference type="HAMAP" id="MF_00236">
    <property type="entry name" value="TatA_E"/>
    <property type="match status" value="1"/>
</dbReference>
<dbReference type="RefSeq" id="WP_139577490.1">
    <property type="nucleotide sequence ID" value="NZ_VDMA02000015.1"/>
</dbReference>
<dbReference type="InterPro" id="IPR003369">
    <property type="entry name" value="TatA/B/E"/>
</dbReference>
<evidence type="ECO:0000256" key="7">
    <source>
        <dbReference type="ARBA" id="ARBA00023010"/>
    </source>
</evidence>
<dbReference type="Gene3D" id="1.20.5.3310">
    <property type="match status" value="1"/>
</dbReference>
<dbReference type="GO" id="GO:0033281">
    <property type="term" value="C:TAT protein transport complex"/>
    <property type="evidence" value="ECO:0007669"/>
    <property type="project" value="UniProtKB-UniRule"/>
</dbReference>
<keyword evidence="12" id="KW-1185">Reference proteome</keyword>
<keyword evidence="4 9" id="KW-0812">Transmembrane</keyword>
<dbReference type="InterPro" id="IPR006312">
    <property type="entry name" value="TatA/E"/>
</dbReference>
<reference evidence="11 12" key="1">
    <citation type="submission" date="2019-10" db="EMBL/GenBank/DDBJ databases">
        <title>Nonomuraea sp. nov., isolated from Phyllanthus amarus.</title>
        <authorList>
            <person name="Klykleung N."/>
            <person name="Tanasupawat S."/>
        </authorList>
    </citation>
    <scope>NUCLEOTIDE SEQUENCE [LARGE SCALE GENOMIC DNA]</scope>
    <source>
        <strain evidence="11 12">CR1-09</strain>
    </source>
</reference>
<evidence type="ECO:0000256" key="4">
    <source>
        <dbReference type="ARBA" id="ARBA00022692"/>
    </source>
</evidence>
<dbReference type="PANTHER" id="PTHR42982:SF8">
    <property type="entry name" value="SEC-INDEPENDENT PROTEIN TRANSLOCASE PROTEIN TATA"/>
    <property type="match status" value="1"/>
</dbReference>
<evidence type="ECO:0000313" key="11">
    <source>
        <dbReference type="EMBL" id="KAB8181933.1"/>
    </source>
</evidence>
<dbReference type="Proteomes" id="UP000313066">
    <property type="component" value="Unassembled WGS sequence"/>
</dbReference>
<dbReference type="GO" id="GO:0008320">
    <property type="term" value="F:protein transmembrane transporter activity"/>
    <property type="evidence" value="ECO:0007669"/>
    <property type="project" value="UniProtKB-UniRule"/>
</dbReference>
<dbReference type="Pfam" id="PF02416">
    <property type="entry name" value="TatA_B_E"/>
    <property type="match status" value="1"/>
</dbReference>
<evidence type="ECO:0000256" key="6">
    <source>
        <dbReference type="ARBA" id="ARBA00022989"/>
    </source>
</evidence>